<sequence>MLNDAWNAAPQIQEYLKMNHILPPFTDQDWNQLGQIRIVLAEFDRYILELSTDIPQISQSLAIYYQLFDLLQEVQEREGKFKDFDADVANAAKSAMRKYDKYYTLMDDLCDILYITMLLDPRFKKLVLEHELRDEAQDIITAMQEQLEIQYPITHKPELFIASEEPGPSVTLQNPDKTIVSEMISKIKAKSQKSAEKPSDIARYLNSDVVEFDEKKRDWIYTWWRGHIDEYPRMAAAARDYLAVPAAEVNIERLFNTGRDLLGLRRWSLSSGTMRKLLILKDSLCKRGTCEFPLPVSFAVGGLALPYAVLSPPPSRIRDYINPIPRHFNLAPFYFCIFLSVAGVIVLTGPADLQLVSTIVAFTVAMHGQAIAPSLHSWYHFPSFCELV</sequence>
<dbReference type="eggNOG" id="KOG1121">
    <property type="taxonomic scope" value="Eukaryota"/>
</dbReference>
<dbReference type="OrthoDB" id="2976890at2759"/>
<dbReference type="InterPro" id="IPR012337">
    <property type="entry name" value="RNaseH-like_sf"/>
</dbReference>
<dbReference type="PANTHER" id="PTHR23272">
    <property type="entry name" value="BED FINGER-RELATED"/>
    <property type="match status" value="1"/>
</dbReference>
<dbReference type="InParanoid" id="B8MFV6"/>
<dbReference type="GeneID" id="8100806"/>
<dbReference type="PhylomeDB" id="B8MFV6"/>
<evidence type="ECO:0000313" key="3">
    <source>
        <dbReference type="Proteomes" id="UP000001745"/>
    </source>
</evidence>
<dbReference type="SUPFAM" id="SSF53098">
    <property type="entry name" value="Ribonuclease H-like"/>
    <property type="match status" value="1"/>
</dbReference>
<organism evidence="2 3">
    <name type="scientific">Talaromyces stipitatus (strain ATCC 10500 / CBS 375.48 / QM 6759 / NRRL 1006)</name>
    <name type="common">Penicillium stipitatum</name>
    <dbReference type="NCBI Taxonomy" id="441959"/>
    <lineage>
        <taxon>Eukaryota</taxon>
        <taxon>Fungi</taxon>
        <taxon>Dikarya</taxon>
        <taxon>Ascomycota</taxon>
        <taxon>Pezizomycotina</taxon>
        <taxon>Eurotiomycetes</taxon>
        <taxon>Eurotiomycetidae</taxon>
        <taxon>Eurotiales</taxon>
        <taxon>Trichocomaceae</taxon>
        <taxon>Talaromyces</taxon>
        <taxon>Talaromyces sect. Talaromyces</taxon>
    </lineage>
</organism>
<dbReference type="EMBL" id="EQ962656">
    <property type="protein sequence ID" value="EED15823.1"/>
    <property type="molecule type" value="Genomic_DNA"/>
</dbReference>
<dbReference type="VEuPathDB" id="FungiDB:TSTA_009450"/>
<evidence type="ECO:0000313" key="2">
    <source>
        <dbReference type="EMBL" id="EED15823.1"/>
    </source>
</evidence>
<keyword evidence="3" id="KW-1185">Reference proteome</keyword>
<reference evidence="3" key="1">
    <citation type="journal article" date="2015" name="Genome Announc.">
        <title>Genome sequence of the AIDS-associated pathogen Penicillium marneffei (ATCC18224) and its near taxonomic relative Talaromyces stipitatus (ATCC10500).</title>
        <authorList>
            <person name="Nierman W.C."/>
            <person name="Fedorova-Abrams N.D."/>
            <person name="Andrianopoulos A."/>
        </authorList>
    </citation>
    <scope>NUCLEOTIDE SEQUENCE [LARGE SCALE GENOMIC DNA]</scope>
    <source>
        <strain evidence="3">ATCC 10500 / CBS 375.48 / QM 6759 / NRRL 1006</strain>
    </source>
</reference>
<feature type="domain" description="HAT C-terminal dimerisation" evidence="1">
    <location>
        <begin position="202"/>
        <end position="283"/>
    </location>
</feature>
<gene>
    <name evidence="2" type="ORF">TSTA_009450</name>
</gene>
<dbReference type="InterPro" id="IPR008906">
    <property type="entry name" value="HATC_C_dom"/>
</dbReference>
<dbReference type="RefSeq" id="XP_002483057.1">
    <property type="nucleotide sequence ID" value="XM_002483012.1"/>
</dbReference>
<dbReference type="AlphaFoldDB" id="B8MFV6"/>
<dbReference type="HOGENOM" id="CLU_009123_4_0_1"/>
<name>B8MFV6_TALSN</name>
<evidence type="ECO:0000259" key="1">
    <source>
        <dbReference type="Pfam" id="PF05699"/>
    </source>
</evidence>
<proteinExistence type="predicted"/>
<dbReference type="Proteomes" id="UP000001745">
    <property type="component" value="Unassembled WGS sequence"/>
</dbReference>
<dbReference type="GO" id="GO:0046983">
    <property type="term" value="F:protein dimerization activity"/>
    <property type="evidence" value="ECO:0007669"/>
    <property type="project" value="InterPro"/>
</dbReference>
<protein>
    <recommendedName>
        <fullName evidence="1">HAT C-terminal dimerisation domain-containing protein</fullName>
    </recommendedName>
</protein>
<dbReference type="PANTHER" id="PTHR23272:SF161">
    <property type="entry name" value="ZINC FINGER BED DOMAIN-CONTAINING PROTEIN RICESLEEPER 1-LIKE"/>
    <property type="match status" value="1"/>
</dbReference>
<dbReference type="Pfam" id="PF05699">
    <property type="entry name" value="Dimer_Tnp_hAT"/>
    <property type="match status" value="1"/>
</dbReference>
<accession>B8MFV6</accession>